<dbReference type="Gene3D" id="3.40.50.2300">
    <property type="match status" value="1"/>
</dbReference>
<dbReference type="PANTHER" id="PTHR43395">
    <property type="entry name" value="SENSOR HISTIDINE KINASE CHEA"/>
    <property type="match status" value="1"/>
</dbReference>
<feature type="domain" description="HPt" evidence="13">
    <location>
        <begin position="640"/>
        <end position="744"/>
    </location>
</feature>
<dbReference type="InterPro" id="IPR001789">
    <property type="entry name" value="Sig_transdc_resp-reg_receiver"/>
</dbReference>
<dbReference type="InterPro" id="IPR003594">
    <property type="entry name" value="HATPase_dom"/>
</dbReference>
<dbReference type="InterPro" id="IPR005467">
    <property type="entry name" value="His_kinase_dom"/>
</dbReference>
<evidence type="ECO:0000259" key="12">
    <source>
        <dbReference type="PROSITE" id="PS50851"/>
    </source>
</evidence>
<evidence type="ECO:0000259" key="11">
    <source>
        <dbReference type="PROSITE" id="PS50110"/>
    </source>
</evidence>
<dbReference type="SUPFAM" id="SSF50341">
    <property type="entry name" value="CheW-like"/>
    <property type="match status" value="1"/>
</dbReference>
<comment type="caution">
    <text evidence="14">The sequence shown here is derived from an EMBL/GenBank/DDBJ whole genome shotgun (WGS) entry which is preliminary data.</text>
</comment>
<dbReference type="PRINTS" id="PR00344">
    <property type="entry name" value="BCTRLSENSOR"/>
</dbReference>
<keyword evidence="5" id="KW-0418">Kinase</keyword>
<dbReference type="InterPro" id="IPR004358">
    <property type="entry name" value="Sig_transdc_His_kin-like_C"/>
</dbReference>
<protein>
    <recommendedName>
        <fullName evidence="2">histidine kinase</fullName>
        <ecNumber evidence="2">2.7.13.3</ecNumber>
    </recommendedName>
</protein>
<dbReference type="InterPro" id="IPR011006">
    <property type="entry name" value="CheY-like_superfamily"/>
</dbReference>
<dbReference type="Pfam" id="PF00072">
    <property type="entry name" value="Response_reg"/>
    <property type="match status" value="1"/>
</dbReference>
<evidence type="ECO:0000256" key="9">
    <source>
        <dbReference type="SAM" id="MobiDB-lite"/>
    </source>
</evidence>
<evidence type="ECO:0000259" key="13">
    <source>
        <dbReference type="PROSITE" id="PS50894"/>
    </source>
</evidence>
<evidence type="ECO:0000259" key="10">
    <source>
        <dbReference type="PROSITE" id="PS50109"/>
    </source>
</evidence>
<dbReference type="SMART" id="SM00260">
    <property type="entry name" value="CheW"/>
    <property type="match status" value="1"/>
</dbReference>
<reference evidence="15" key="1">
    <citation type="journal article" date="2019" name="Int. J. Syst. Evol. Microbiol.">
        <title>The Global Catalogue of Microorganisms (GCM) 10K type strain sequencing project: providing services to taxonomists for standard genome sequencing and annotation.</title>
        <authorList>
            <consortium name="The Broad Institute Genomics Platform"/>
            <consortium name="The Broad Institute Genome Sequencing Center for Infectious Disease"/>
            <person name="Wu L."/>
            <person name="Ma J."/>
        </authorList>
    </citation>
    <scope>NUCLEOTIDE SEQUENCE [LARGE SCALE GENOMIC DNA]</scope>
    <source>
        <strain evidence="15">CGMCC 1.10759</strain>
    </source>
</reference>
<dbReference type="Pfam" id="PF26379">
    <property type="entry name" value="FimL_2nd"/>
    <property type="match status" value="1"/>
</dbReference>
<dbReference type="InterPro" id="IPR036890">
    <property type="entry name" value="HATPase_C_sf"/>
</dbReference>
<feature type="compositionally biased region" description="Acidic residues" evidence="9">
    <location>
        <begin position="1435"/>
        <end position="1448"/>
    </location>
</feature>
<feature type="domain" description="Histidine kinase" evidence="10">
    <location>
        <begin position="1875"/>
        <end position="2108"/>
    </location>
</feature>
<evidence type="ECO:0000313" key="14">
    <source>
        <dbReference type="EMBL" id="MFC4311009.1"/>
    </source>
</evidence>
<feature type="domain" description="HPt" evidence="13">
    <location>
        <begin position="1444"/>
        <end position="1548"/>
    </location>
</feature>
<feature type="compositionally biased region" description="Pro residues" evidence="9">
    <location>
        <begin position="622"/>
        <end position="635"/>
    </location>
</feature>
<dbReference type="Pfam" id="PF01627">
    <property type="entry name" value="Hpt"/>
    <property type="match status" value="2"/>
</dbReference>
<dbReference type="SMART" id="SM01231">
    <property type="entry name" value="H-kinase_dim"/>
    <property type="match status" value="1"/>
</dbReference>
<organism evidence="14 15">
    <name type="scientific">Steroidobacter flavus</name>
    <dbReference type="NCBI Taxonomy" id="1842136"/>
    <lineage>
        <taxon>Bacteria</taxon>
        <taxon>Pseudomonadati</taxon>
        <taxon>Pseudomonadota</taxon>
        <taxon>Gammaproteobacteria</taxon>
        <taxon>Steroidobacterales</taxon>
        <taxon>Steroidobacteraceae</taxon>
        <taxon>Steroidobacter</taxon>
    </lineage>
</organism>
<dbReference type="InterPro" id="IPR036061">
    <property type="entry name" value="CheW-like_dom_sf"/>
</dbReference>
<dbReference type="SUPFAM" id="SSF52172">
    <property type="entry name" value="CheY-like"/>
    <property type="match status" value="1"/>
</dbReference>
<dbReference type="InterPro" id="IPR008207">
    <property type="entry name" value="Sig_transdc_His_kin_Hpt_dom"/>
</dbReference>
<feature type="domain" description="CheW-like" evidence="12">
    <location>
        <begin position="2110"/>
        <end position="2248"/>
    </location>
</feature>
<dbReference type="Gene3D" id="3.30.565.10">
    <property type="entry name" value="Histidine kinase-like ATPase, C-terminal domain"/>
    <property type="match status" value="1"/>
</dbReference>
<dbReference type="Pfam" id="PF01584">
    <property type="entry name" value="CheW"/>
    <property type="match status" value="1"/>
</dbReference>
<name>A0ABV8SX19_9GAMM</name>
<sequence>MAEVSSQTLHIVARELASELNEARASLEAFGEQQDNLALLRKCNEHLHAVHGALRVAEVYGAALLAEEMGQVANYLIANFNEKRHLAEGLDALMRAMVQLPTYLERVMSGGRDMALVLLPLLNDLRAVRGHALLSEGTLLLLNLSSDQQANPVANSGEAAMTVAQWARKLRTRFQLGLLGWIKGERLDQNLEILSRTAEKLEHVATTQAVFQLWWVVGAVLEALREGGLEGSASIKRLLGQADREMKRLYESGEARYSDSPPLELLNNVLYYVARARTNGPRVAAVRASFRLSELLPVDDGVEQARESLSAPSVKLMKTVAAAIKEDLSRVKDALDIFVRQGGTQVDELAPQLELLKKIADTLGVLGLGELRDKVQSETTDLQAIVANKSKASEGTLLRMAATLIKVEDSLDEQLVGMIVPTAAESGSAPAKPAGPDEIEFRLVTEAVLRECIVNMARIKEAIAHSLDKPREGAAVDQIPQLMRGITAGLLMLGKTRVVEIMEGIDKALQNFVRSDGLTLPQEAVDRLADAIVAVEYYMETIQAGRADPWYMLDNAETCLRYLAETPPVPRVEAFGGTTADHARTVVIEPHAPTVALGTEHEPTAVLDPVTQEVRRPTKPVAAPPPPPAPMPPALTKPVDREVDPEFVELFIEEAKDEIAKLNQFFPLWDSNPQDQEALVNVRRSFHTLKGSGRMVGAQLIGDFAWSVENMLNRVINKTLDRTPDMMSVMRSAVAAVPELVEQLETGRAPQADIAKIINTANTLAGVRPASATQTLAAAPAAPAAPARRPEPPVLTMAAMEAPTLSPLPEKKTAPAPEVITPAAASAESPMDPGLHEIYAKETAGHLGTIHKFIAACRLATPPYVVTEDLHRSCHTLSGTAKTAGARQGIKIAEPLNRYIRKLYDNSIGMSDAGLASLSDAVTAIQQVVENINENTGFFLDHDLIVRRLHDLESALDSEISRIAELGASTAANATNSEATGEHLITSTAATSINKQITVPAPLAPVDIDQMSLTAVNAMLPPIEPETFELSPVEPSVLESGTLDATTLIGEDINFNAPEVSIEEINLAAPEVIVEEITLDAVDLTGEEIALDAPNAGATEATGEEIVLGSIEVTPEEITLGESAGEVVELESGFNGLDTLQWSYENFPKDSASAAANNDVSSGEVQVEEVELTSDGDLTLEAAALEALTKEEPGIIVDEAQLLLDESNRALLQMDEPLPEEATDLIVETAPWAAEFEPPVLPPESAVTRDDAETIRSPLLRPAADETLKSPALSPAELSPLADLPASPAVTAAMSADAAAPSIYELPVTDAAAPPISEPPVAAHSQPDSEAASAAHSQPDFEAASAAANSQPEFELASAAHSQPDSEAASAAHIPTISEVAPAAKQPGAQSEPLPPMEAPSIASTSEPAPFAAQSQPSSEVAPAAQQPGASAAVVEEDEGDYDDSDFDPDVAAIFTEEATELLETADQSLSSWVRDRANSALVFELKRVVHTLKGGARMAGIRAMGDLSHELETLMGLVETGQVPAEQKVFDALQASLDELHRMRDVVAGGDRCKPARELMRRIRALCNGEAEEAPAVQAAAPSAAASAQSPAVPAPMSPAAMVAAAVSPAAPIAPEVVPPAALTPAPLFDAPAEEVVEIENYSPDDKDVGSQTDIVPTLTDIEALVEEEAAAERVLAADARSEGGWSEETSAPSTGAVAPELSEVEVEFGADELGAVARQSVHVEETPDAAIQAEHAATGVHAAHDVSAVAPELPPNDEQQEEVAEQAAPALPGREKQTTQEPREFARVDADLLDNLLNNAGEVSIFRSRMEQQVSSIEFNLAELGRTVTRLKDQLRKIELETESQILHRHHEQYPDRADFDPLEMDRYSSLQQLTRAFAESVSDVSSIEGLLENLTREAQNLLLQQSRVVTEMQNGLMRTRMVPFQRHVQRLSRLVRQVANDTKKSVELVVAGANGELDRQVLERMLPPFEHMLRNSVVHGIETPEERVARGKPAQGTIKVGLHREGSEMVIVLEDDGRGIDVNAVRERAKQKGLLQAGRVLTDEEAMQLILEPGFSTANTITQHAGRGVGMDVVVNEIKKLGGALFTASELGKGVKFTIRLPFTLAITQALIVRTGDELYALPLPSVEGVARIPKSEVQKHLAEEVPTFTYGGQVYRLQHLGAFVGGGPSALPELDVSVPLILIRAGEHSTAIVTDELVGSREMVVKSVGPQIATIRGIAGATILGDGRIVIILDMGTLVRSDWRGGRQPLEQQGPKQDTRTFALVVDDSITVRRVTQRLLERNGMRVMTAKDGVDALSILQEHIPDVILLDIEMPRMDGYELATQVRADARLTDIPIVMITSRVGEKHRARAIEIGVNDYLGKPYQENQLLDAIEPLVQARRRKVS</sequence>
<dbReference type="SUPFAM" id="SSF55874">
    <property type="entry name" value="ATPase domain of HSP90 chaperone/DNA topoisomerase II/histidine kinase"/>
    <property type="match status" value="1"/>
</dbReference>
<dbReference type="SMART" id="SM00073">
    <property type="entry name" value="HPT"/>
    <property type="match status" value="2"/>
</dbReference>
<evidence type="ECO:0000256" key="1">
    <source>
        <dbReference type="ARBA" id="ARBA00000085"/>
    </source>
</evidence>
<proteinExistence type="predicted"/>
<dbReference type="CDD" id="cd17546">
    <property type="entry name" value="REC_hyHK_CKI1_RcsC-like"/>
    <property type="match status" value="1"/>
</dbReference>
<dbReference type="SUPFAM" id="SSF47226">
    <property type="entry name" value="Histidine-containing phosphotransfer domain, HPT domain"/>
    <property type="match status" value="5"/>
</dbReference>
<evidence type="ECO:0000313" key="15">
    <source>
        <dbReference type="Proteomes" id="UP001595904"/>
    </source>
</evidence>
<feature type="region of interest" description="Disordered" evidence="9">
    <location>
        <begin position="1753"/>
        <end position="1784"/>
    </location>
</feature>
<dbReference type="PROSITE" id="PS50894">
    <property type="entry name" value="HPT"/>
    <property type="match status" value="2"/>
</dbReference>
<dbReference type="PROSITE" id="PS50109">
    <property type="entry name" value="HIS_KIN"/>
    <property type="match status" value="1"/>
</dbReference>
<dbReference type="InterPro" id="IPR058661">
    <property type="entry name" value="FimL_2nd"/>
</dbReference>
<keyword evidence="15" id="KW-1185">Reference proteome</keyword>
<feature type="compositionally biased region" description="Low complexity" evidence="9">
    <location>
        <begin position="1421"/>
        <end position="1434"/>
    </location>
</feature>
<dbReference type="EC" id="2.7.13.3" evidence="2"/>
<dbReference type="Pfam" id="PF02518">
    <property type="entry name" value="HATPase_c"/>
    <property type="match status" value="1"/>
</dbReference>
<dbReference type="InterPro" id="IPR004105">
    <property type="entry name" value="CheA-like_dim"/>
</dbReference>
<keyword evidence="6" id="KW-0902">Two-component regulatory system</keyword>
<keyword evidence="3 8" id="KW-0597">Phosphoprotein</keyword>
<feature type="modified residue" description="4-aspartylphosphate" evidence="8">
    <location>
        <position position="2315"/>
    </location>
</feature>
<keyword evidence="4" id="KW-0808">Transferase</keyword>
<evidence type="ECO:0000256" key="7">
    <source>
        <dbReference type="PROSITE-ProRule" id="PRU00110"/>
    </source>
</evidence>
<dbReference type="Pfam" id="PF02895">
    <property type="entry name" value="H-kinase_dim"/>
    <property type="match status" value="1"/>
</dbReference>
<gene>
    <name evidence="14" type="ORF">ACFPN2_18070</name>
</gene>
<dbReference type="CDD" id="cd00088">
    <property type="entry name" value="HPT"/>
    <property type="match status" value="2"/>
</dbReference>
<evidence type="ECO:0000256" key="4">
    <source>
        <dbReference type="ARBA" id="ARBA00022679"/>
    </source>
</evidence>
<feature type="domain" description="Response regulatory" evidence="11">
    <location>
        <begin position="2266"/>
        <end position="2382"/>
    </location>
</feature>
<dbReference type="PROSITE" id="PS50851">
    <property type="entry name" value="CHEW"/>
    <property type="match status" value="1"/>
</dbReference>
<feature type="region of interest" description="Disordered" evidence="9">
    <location>
        <begin position="612"/>
        <end position="635"/>
    </location>
</feature>
<dbReference type="Gene3D" id="2.30.30.40">
    <property type="entry name" value="SH3 Domains"/>
    <property type="match status" value="1"/>
</dbReference>
<feature type="modified residue" description="Phosphohistidine" evidence="7">
    <location>
        <position position="1491"/>
    </location>
</feature>
<dbReference type="SMART" id="SM00387">
    <property type="entry name" value="HATPase_c"/>
    <property type="match status" value="1"/>
</dbReference>
<feature type="modified residue" description="Phosphohistidine" evidence="7">
    <location>
        <position position="687"/>
    </location>
</feature>
<feature type="compositionally biased region" description="Polar residues" evidence="9">
    <location>
        <begin position="1402"/>
        <end position="1419"/>
    </location>
</feature>
<evidence type="ECO:0000256" key="3">
    <source>
        <dbReference type="ARBA" id="ARBA00022553"/>
    </source>
</evidence>
<dbReference type="Gene3D" id="1.20.120.160">
    <property type="entry name" value="HPT domain"/>
    <property type="match status" value="3"/>
</dbReference>
<dbReference type="InterPro" id="IPR036641">
    <property type="entry name" value="HPT_dom_sf"/>
</dbReference>
<dbReference type="RefSeq" id="WP_380598980.1">
    <property type="nucleotide sequence ID" value="NZ_JBHSDU010000003.1"/>
</dbReference>
<feature type="region of interest" description="Disordered" evidence="9">
    <location>
        <begin position="1314"/>
        <end position="1448"/>
    </location>
</feature>
<evidence type="ECO:0000256" key="6">
    <source>
        <dbReference type="ARBA" id="ARBA00023012"/>
    </source>
</evidence>
<dbReference type="EMBL" id="JBHSDU010000003">
    <property type="protein sequence ID" value="MFC4311009.1"/>
    <property type="molecule type" value="Genomic_DNA"/>
</dbReference>
<evidence type="ECO:0000256" key="5">
    <source>
        <dbReference type="ARBA" id="ARBA00022777"/>
    </source>
</evidence>
<feature type="region of interest" description="Disordered" evidence="9">
    <location>
        <begin position="1680"/>
        <end position="1699"/>
    </location>
</feature>
<dbReference type="InterPro" id="IPR051315">
    <property type="entry name" value="Bact_Chemotaxis_CheA"/>
</dbReference>
<evidence type="ECO:0000256" key="8">
    <source>
        <dbReference type="PROSITE-ProRule" id="PRU00169"/>
    </source>
</evidence>
<dbReference type="SMART" id="SM00448">
    <property type="entry name" value="REC"/>
    <property type="match status" value="1"/>
</dbReference>
<dbReference type="PANTHER" id="PTHR43395:SF8">
    <property type="entry name" value="HISTIDINE KINASE"/>
    <property type="match status" value="1"/>
</dbReference>
<feature type="compositionally biased region" description="Basic and acidic residues" evidence="9">
    <location>
        <begin position="1775"/>
        <end position="1784"/>
    </location>
</feature>
<dbReference type="Proteomes" id="UP001595904">
    <property type="component" value="Unassembled WGS sequence"/>
</dbReference>
<dbReference type="PROSITE" id="PS50110">
    <property type="entry name" value="RESPONSE_REGULATORY"/>
    <property type="match status" value="1"/>
</dbReference>
<dbReference type="InterPro" id="IPR002545">
    <property type="entry name" value="CheW-lke_dom"/>
</dbReference>
<comment type="catalytic activity">
    <reaction evidence="1">
        <text>ATP + protein L-histidine = ADP + protein N-phospho-L-histidine.</text>
        <dbReference type="EC" id="2.7.13.3"/>
    </reaction>
</comment>
<accession>A0ABV8SX19</accession>
<evidence type="ECO:0000256" key="2">
    <source>
        <dbReference type="ARBA" id="ARBA00012438"/>
    </source>
</evidence>